<dbReference type="Pfam" id="PF00230">
    <property type="entry name" value="MIP"/>
    <property type="match status" value="1"/>
</dbReference>
<dbReference type="SUPFAM" id="SSF49764">
    <property type="entry name" value="HSP20-like chaperones"/>
    <property type="match status" value="1"/>
</dbReference>
<comment type="similarity">
    <text evidence="5 7">Belongs to the small heat shock protein (HSP20) family.</text>
</comment>
<keyword evidence="4 8" id="KW-0472">Membrane</keyword>
<dbReference type="Pfam" id="PF00011">
    <property type="entry name" value="HSP20"/>
    <property type="match status" value="1"/>
</dbReference>
<protein>
    <recommendedName>
        <fullName evidence="9">SHSP domain-containing protein</fullName>
    </recommendedName>
</protein>
<reference evidence="10" key="1">
    <citation type="submission" date="2019-11" db="EMBL/GenBank/DDBJ databases">
        <authorList>
            <person name="Liu Y."/>
            <person name="Hou J."/>
            <person name="Li T.-Q."/>
            <person name="Guan C.-H."/>
            <person name="Wu X."/>
            <person name="Wu H.-Z."/>
            <person name="Ling F."/>
            <person name="Zhang R."/>
            <person name="Shi X.-G."/>
            <person name="Ren J.-P."/>
            <person name="Chen E.-F."/>
            <person name="Sun J.-M."/>
        </authorList>
    </citation>
    <scope>NUCLEOTIDE SEQUENCE</scope>
    <source>
        <strain evidence="10">Adult_tree_wgs_1</strain>
        <tissue evidence="10">Leaves</tissue>
    </source>
</reference>
<dbReference type="PANTHER" id="PTHR45687">
    <property type="entry name" value="AQUAPORIN OR AQUAGLYCEROPORIN RELATED"/>
    <property type="match status" value="1"/>
</dbReference>
<dbReference type="EMBL" id="WJXA01000003">
    <property type="protein sequence ID" value="KAF7147589.1"/>
    <property type="molecule type" value="Genomic_DNA"/>
</dbReference>
<sequence length="314" mass="34427">MGKADSTQPSRPGLWFSRFRFPFRLRAGFGIEEIVLGRRLPQFSAKSQIPFHHPTMAAASLKRLQLLSRKSLLLLRPVAVSSSSRPFSTSPTFPPVNSSLFDPDNYGSNGSPIQQWIKPSYAHETDECLKIRSDMPGVGKREVEVLVKGNKLTVRGKREFKEELGFDWMYKATYHISADRYNLNKIKAEIKNGVLKVEVPKVKNDHKGSESAGGSESGGTSGRAGIAEFMATFLFFYITILTVMGVARAPNNCASVGIQGIAWDFGGMIFALIYCTAGISDGGTNQNTEASGVRDCLMLVSLTPTSENFPSNTD</sequence>
<comment type="subcellular location">
    <subcellularLocation>
        <location evidence="1">Membrane</location>
        <topology evidence="1">Multi-pass membrane protein</topology>
    </subcellularLocation>
</comment>
<feature type="transmembrane region" description="Helical" evidence="8">
    <location>
        <begin position="229"/>
        <end position="249"/>
    </location>
</feature>
<name>A0A834H5S0_RHOSS</name>
<evidence type="ECO:0000256" key="4">
    <source>
        <dbReference type="ARBA" id="ARBA00023136"/>
    </source>
</evidence>
<keyword evidence="2 6" id="KW-0812">Transmembrane</keyword>
<evidence type="ECO:0000313" key="10">
    <source>
        <dbReference type="EMBL" id="KAF7147589.1"/>
    </source>
</evidence>
<evidence type="ECO:0000256" key="8">
    <source>
        <dbReference type="SAM" id="Phobius"/>
    </source>
</evidence>
<evidence type="ECO:0000256" key="5">
    <source>
        <dbReference type="PROSITE-ProRule" id="PRU00285"/>
    </source>
</evidence>
<dbReference type="PRINTS" id="PR00783">
    <property type="entry name" value="MINTRINSICP"/>
</dbReference>
<comment type="caution">
    <text evidence="10">The sequence shown here is derived from an EMBL/GenBank/DDBJ whole genome shotgun (WGS) entry which is preliminary data.</text>
</comment>
<dbReference type="CDD" id="cd06464">
    <property type="entry name" value="ACD_sHsps-like"/>
    <property type="match status" value="1"/>
</dbReference>
<dbReference type="OrthoDB" id="10366643at2759"/>
<dbReference type="GO" id="GO:0016020">
    <property type="term" value="C:membrane"/>
    <property type="evidence" value="ECO:0007669"/>
    <property type="project" value="UniProtKB-SubCell"/>
</dbReference>
<evidence type="ECO:0000256" key="6">
    <source>
        <dbReference type="RuleBase" id="RU000477"/>
    </source>
</evidence>
<feature type="transmembrane region" description="Helical" evidence="8">
    <location>
        <begin position="261"/>
        <end position="279"/>
    </location>
</feature>
<evidence type="ECO:0000256" key="3">
    <source>
        <dbReference type="ARBA" id="ARBA00022989"/>
    </source>
</evidence>
<dbReference type="InterPro" id="IPR034294">
    <property type="entry name" value="Aquaporin_transptr"/>
</dbReference>
<keyword evidence="3 8" id="KW-1133">Transmembrane helix</keyword>
<dbReference type="Gene3D" id="1.20.1080.10">
    <property type="entry name" value="Glycerol uptake facilitator protein"/>
    <property type="match status" value="1"/>
</dbReference>
<keyword evidence="6" id="KW-0813">Transport</keyword>
<evidence type="ECO:0000313" key="11">
    <source>
        <dbReference type="Proteomes" id="UP000626092"/>
    </source>
</evidence>
<dbReference type="InterPro" id="IPR000425">
    <property type="entry name" value="MIP"/>
</dbReference>
<accession>A0A834H5S0</accession>
<dbReference type="SUPFAM" id="SSF81338">
    <property type="entry name" value="Aquaporin-like"/>
    <property type="match status" value="1"/>
</dbReference>
<dbReference type="InterPro" id="IPR023271">
    <property type="entry name" value="Aquaporin-like"/>
</dbReference>
<dbReference type="InterPro" id="IPR008978">
    <property type="entry name" value="HSP20-like_chaperone"/>
</dbReference>
<gene>
    <name evidence="10" type="ORF">RHSIM_Rhsim03G0112700</name>
</gene>
<evidence type="ECO:0000256" key="2">
    <source>
        <dbReference type="ARBA" id="ARBA00022692"/>
    </source>
</evidence>
<feature type="domain" description="SHSP" evidence="9">
    <location>
        <begin position="111"/>
        <end position="217"/>
    </location>
</feature>
<comment type="similarity">
    <text evidence="6">Belongs to the MIP/aquaporin (TC 1.A.8) family.</text>
</comment>
<proteinExistence type="inferred from homology"/>
<organism evidence="10 11">
    <name type="scientific">Rhododendron simsii</name>
    <name type="common">Sims's rhododendron</name>
    <dbReference type="NCBI Taxonomy" id="118357"/>
    <lineage>
        <taxon>Eukaryota</taxon>
        <taxon>Viridiplantae</taxon>
        <taxon>Streptophyta</taxon>
        <taxon>Embryophyta</taxon>
        <taxon>Tracheophyta</taxon>
        <taxon>Spermatophyta</taxon>
        <taxon>Magnoliopsida</taxon>
        <taxon>eudicotyledons</taxon>
        <taxon>Gunneridae</taxon>
        <taxon>Pentapetalae</taxon>
        <taxon>asterids</taxon>
        <taxon>Ericales</taxon>
        <taxon>Ericaceae</taxon>
        <taxon>Ericoideae</taxon>
        <taxon>Rhodoreae</taxon>
        <taxon>Rhododendron</taxon>
    </lineage>
</organism>
<dbReference type="Gene3D" id="2.60.40.790">
    <property type="match status" value="1"/>
</dbReference>
<dbReference type="PROSITE" id="PS01031">
    <property type="entry name" value="SHSP"/>
    <property type="match status" value="1"/>
</dbReference>
<evidence type="ECO:0000256" key="1">
    <source>
        <dbReference type="ARBA" id="ARBA00004141"/>
    </source>
</evidence>
<evidence type="ECO:0000256" key="7">
    <source>
        <dbReference type="RuleBase" id="RU003616"/>
    </source>
</evidence>
<dbReference type="AlphaFoldDB" id="A0A834H5S0"/>
<dbReference type="GO" id="GO:0015267">
    <property type="term" value="F:channel activity"/>
    <property type="evidence" value="ECO:0007669"/>
    <property type="project" value="InterPro"/>
</dbReference>
<dbReference type="InterPro" id="IPR002068">
    <property type="entry name" value="A-crystallin/Hsp20_dom"/>
</dbReference>
<evidence type="ECO:0000259" key="9">
    <source>
        <dbReference type="PROSITE" id="PS01031"/>
    </source>
</evidence>
<keyword evidence="11" id="KW-1185">Reference proteome</keyword>
<dbReference type="Proteomes" id="UP000626092">
    <property type="component" value="Unassembled WGS sequence"/>
</dbReference>